<proteinExistence type="predicted"/>
<name>A0AAG5D1H9_ANOAO</name>
<protein>
    <submittedName>
        <fullName evidence="1">Uncharacterized protein</fullName>
    </submittedName>
</protein>
<dbReference type="EnsemblMetazoa" id="ENSAATROPT004983">
    <property type="protein sequence ID" value="ENSAATROPP004714"/>
    <property type="gene ID" value="ENSAATROPG003964"/>
</dbReference>
<evidence type="ECO:0000313" key="1">
    <source>
        <dbReference type="EnsemblMetazoa" id="ENSAATROPP004714"/>
    </source>
</evidence>
<accession>A0AAG5D1H9</accession>
<evidence type="ECO:0000313" key="2">
    <source>
        <dbReference type="Proteomes" id="UP000075880"/>
    </source>
</evidence>
<dbReference type="Proteomes" id="UP000075880">
    <property type="component" value="Unassembled WGS sequence"/>
</dbReference>
<dbReference type="AlphaFoldDB" id="A0AAG5D1H9"/>
<organism evidence="1 2">
    <name type="scientific">Anopheles atroparvus</name>
    <name type="common">European mosquito</name>
    <dbReference type="NCBI Taxonomy" id="41427"/>
    <lineage>
        <taxon>Eukaryota</taxon>
        <taxon>Metazoa</taxon>
        <taxon>Ecdysozoa</taxon>
        <taxon>Arthropoda</taxon>
        <taxon>Hexapoda</taxon>
        <taxon>Insecta</taxon>
        <taxon>Pterygota</taxon>
        <taxon>Neoptera</taxon>
        <taxon>Endopterygota</taxon>
        <taxon>Diptera</taxon>
        <taxon>Nematocera</taxon>
        <taxon>Culicoidea</taxon>
        <taxon>Culicidae</taxon>
        <taxon>Anophelinae</taxon>
        <taxon>Anopheles</taxon>
    </lineage>
</organism>
<sequence>SNLNISYCCCCCCTRTHPQPIAPHHSTLLVLTAPHCFPAVVAPLFPTVEQSGYKTPRETIVFECSRRNERI</sequence>
<keyword evidence="2" id="KW-1185">Reference proteome</keyword>
<reference evidence="1" key="1">
    <citation type="submission" date="2024-04" db="UniProtKB">
        <authorList>
            <consortium name="EnsemblMetazoa"/>
        </authorList>
    </citation>
    <scope>IDENTIFICATION</scope>
    <source>
        <strain evidence="1">EBRO</strain>
    </source>
</reference>